<dbReference type="EC" id="2.4.1.213" evidence="7"/>
<proteinExistence type="inferred from homology"/>
<evidence type="ECO:0000256" key="4">
    <source>
        <dbReference type="ARBA" id="ARBA00052754"/>
    </source>
</evidence>
<evidence type="ECO:0000256" key="1">
    <source>
        <dbReference type="ARBA" id="ARBA00008799"/>
    </source>
</evidence>
<gene>
    <name evidence="10" type="ORF">MTY_2494</name>
</gene>
<keyword evidence="3" id="KW-0808">Transferase</keyword>
<sequence length="485" mass="54974">MSQKQPAKIVMVSNRGSYNLQATRDGIQVVPAISGLVSAVEPFLREKGGVWVAWGGREAPQENSPGLRLPVPEGNPAYTFREVPLTADEINLYYHGFTNSALWPLCHYFLEKCRYEVREWSAYVDVNAKFAAATLEEAGERDTVWVNDYHLALVPAHLRHRRPQLKQFFFWHIPFPHHDLLATLPWATHILRGLLGTDVLGFHLQAYVDNFLQAVAHMLGARVDFEAGIVFWEQRRIHVGAWPMGIDYQAFQRQAASPATMARAQKLREQIGVERLALSVERLDYTKGILERLLAWERLLEEAPEWRGRAALIQVAVPSRTAVPAYRQLKEQVEATVGRINGRFSDGNYQPVYYFWRGLPRRELVAYYLAADVMLVTPLRDGLNLVAKEYVASRRDQTGVLVLSRFAGAAQELKGAVLVNPYDIDGMAMIFNTALGMGRAEQSKRLQLLQERVRRHDVHWWMNCFHQAMAVREGETGDVSGSAGS</sequence>
<dbReference type="Gene3D" id="3.40.50.2000">
    <property type="entry name" value="Glycogen Phosphorylase B"/>
    <property type="match status" value="2"/>
</dbReference>
<dbReference type="Pfam" id="PF00982">
    <property type="entry name" value="Glyco_transf_20"/>
    <property type="match status" value="1"/>
</dbReference>
<reference evidence="10" key="1">
    <citation type="journal article" date="2014" name="Gene">
        <title>Genome-guided analysis of transformation efficiency and carbon dioxide assimilation by Moorella thermoacetica Y72.</title>
        <authorList>
            <person name="Tsukahara K."/>
            <person name="Kita A."/>
            <person name="Nakashimada Y."/>
            <person name="Hoshino T."/>
            <person name="Murakami K."/>
        </authorList>
    </citation>
    <scope>NUCLEOTIDE SEQUENCE [LARGE SCALE GENOMIC DNA]</scope>
    <source>
        <strain evidence="10">Y72</strain>
    </source>
</reference>
<dbReference type="GO" id="GO:0003825">
    <property type="term" value="F:alpha,alpha-trehalose-phosphate synthase (UDP-forming) activity"/>
    <property type="evidence" value="ECO:0007669"/>
    <property type="project" value="TreeGrafter"/>
</dbReference>
<comment type="function">
    <text evidence="5">Involved in salt tolerance by producing GG-phosphate from ADP-glucose and glycerol-3-phosphate (G3P), an intermediate in the synthesis of the osmolyte glucosylglycerol (GG).</text>
</comment>
<evidence type="ECO:0000313" key="10">
    <source>
        <dbReference type="EMBL" id="GAF27153.1"/>
    </source>
</evidence>
<evidence type="ECO:0000256" key="3">
    <source>
        <dbReference type="ARBA" id="ARBA00022679"/>
    </source>
</evidence>
<accession>A0A0S6UDH9</accession>
<evidence type="ECO:0000256" key="5">
    <source>
        <dbReference type="ARBA" id="ARBA00055920"/>
    </source>
</evidence>
<dbReference type="Proteomes" id="UP000063718">
    <property type="component" value="Unassembled WGS sequence"/>
</dbReference>
<name>A0A0S6UDH9_NEOTH</name>
<dbReference type="FunFam" id="3.40.50.2000:FF:000010">
    <property type="entry name" value="Alpha,alpha-trehalose-phosphate synthase"/>
    <property type="match status" value="1"/>
</dbReference>
<protein>
    <recommendedName>
        <fullName evidence="8">Glucosylglycerol-phosphate synthase</fullName>
        <ecNumber evidence="7">2.4.1.213</ecNumber>
    </recommendedName>
    <alternativeName>
        <fullName evidence="9">Glucosyl-glycerol-phosphate synthase</fullName>
    </alternativeName>
</protein>
<dbReference type="AlphaFoldDB" id="A0A0S6UDH9"/>
<keyword evidence="2" id="KW-0328">Glycosyltransferase</keyword>
<comment type="pathway">
    <text evidence="6">Glycan metabolism; glucosylglycerol biosynthesis.</text>
</comment>
<dbReference type="PANTHER" id="PTHR10788:SF106">
    <property type="entry name" value="BCDNA.GH08860"/>
    <property type="match status" value="1"/>
</dbReference>
<dbReference type="InterPro" id="IPR001830">
    <property type="entry name" value="Glyco_trans_20"/>
</dbReference>
<evidence type="ECO:0000256" key="2">
    <source>
        <dbReference type="ARBA" id="ARBA00022676"/>
    </source>
</evidence>
<dbReference type="RefSeq" id="WP_011392880.1">
    <property type="nucleotide sequence ID" value="NZ_DF238840.1"/>
</dbReference>
<organism evidence="10">
    <name type="scientific">Moorella thermoacetica Y72</name>
    <dbReference type="NCBI Taxonomy" id="1325331"/>
    <lineage>
        <taxon>Bacteria</taxon>
        <taxon>Bacillati</taxon>
        <taxon>Bacillota</taxon>
        <taxon>Clostridia</taxon>
        <taxon>Neomoorellales</taxon>
        <taxon>Neomoorellaceae</taxon>
        <taxon>Neomoorella</taxon>
    </lineage>
</organism>
<evidence type="ECO:0000256" key="8">
    <source>
        <dbReference type="ARBA" id="ARBA00069974"/>
    </source>
</evidence>
<dbReference type="GeneID" id="45617409"/>
<evidence type="ECO:0000256" key="6">
    <source>
        <dbReference type="ARBA" id="ARBA00060702"/>
    </source>
</evidence>
<evidence type="ECO:0000256" key="9">
    <source>
        <dbReference type="ARBA" id="ARBA00080497"/>
    </source>
</evidence>
<comment type="catalytic activity">
    <reaction evidence="4">
        <text>ADP-alpha-D-glucose + sn-glycerol 3-phosphate = 2-O-(alpha-D-glucopyranosyl)-sn-glycerol 3-phosphate + ADP + H(+)</text>
        <dbReference type="Rhea" id="RHEA:12881"/>
        <dbReference type="ChEBI" id="CHEBI:15378"/>
        <dbReference type="ChEBI" id="CHEBI:57498"/>
        <dbReference type="ChEBI" id="CHEBI:57597"/>
        <dbReference type="ChEBI" id="CHEBI:87089"/>
        <dbReference type="ChEBI" id="CHEBI:456216"/>
        <dbReference type="EC" id="2.4.1.213"/>
    </reaction>
</comment>
<dbReference type="SUPFAM" id="SSF53756">
    <property type="entry name" value="UDP-Glycosyltransferase/glycogen phosphorylase"/>
    <property type="match status" value="1"/>
</dbReference>
<evidence type="ECO:0000256" key="7">
    <source>
        <dbReference type="ARBA" id="ARBA00066821"/>
    </source>
</evidence>
<dbReference type="PANTHER" id="PTHR10788">
    <property type="entry name" value="TREHALOSE-6-PHOSPHATE SYNTHASE"/>
    <property type="match status" value="1"/>
</dbReference>
<comment type="similarity">
    <text evidence="1">Belongs to the glycosyltransferase 20 family.</text>
</comment>
<dbReference type="EMBL" id="DF238840">
    <property type="protein sequence ID" value="GAF27153.1"/>
    <property type="molecule type" value="Genomic_DNA"/>
</dbReference>
<dbReference type="GO" id="GO:0005992">
    <property type="term" value="P:trehalose biosynthetic process"/>
    <property type="evidence" value="ECO:0007669"/>
    <property type="project" value="InterPro"/>
</dbReference>
<dbReference type="GO" id="GO:0033828">
    <property type="term" value="F:glucosylglycerol-phosphate synthase activity"/>
    <property type="evidence" value="ECO:0007669"/>
    <property type="project" value="UniProtKB-EC"/>
</dbReference>
<dbReference type="CDD" id="cd03788">
    <property type="entry name" value="GT20_TPS"/>
    <property type="match status" value="1"/>
</dbReference>